<sequence>MKVPFVASGATNGTFMARPALGWGCARTRRTGCAEARYSVLDALGKVTRSVC</sequence>
<keyword evidence="2" id="KW-1185">Reference proteome</keyword>
<protein>
    <submittedName>
        <fullName evidence="1">Uncharacterized protein</fullName>
    </submittedName>
</protein>
<accession>A0ABR6BVF9</accession>
<evidence type="ECO:0000313" key="2">
    <source>
        <dbReference type="Proteomes" id="UP000517916"/>
    </source>
</evidence>
<proteinExistence type="predicted"/>
<dbReference type="Proteomes" id="UP000517916">
    <property type="component" value="Unassembled WGS sequence"/>
</dbReference>
<comment type="caution">
    <text evidence="1">The sequence shown here is derived from an EMBL/GenBank/DDBJ whole genome shotgun (WGS) entry which is preliminary data.</text>
</comment>
<gene>
    <name evidence="1" type="ORF">BC739_008095</name>
</gene>
<dbReference type="EMBL" id="JACJID010000007">
    <property type="protein sequence ID" value="MBA8930848.1"/>
    <property type="molecule type" value="Genomic_DNA"/>
</dbReference>
<organism evidence="1 2">
    <name type="scientific">Kutzneria viridogrisea</name>
    <dbReference type="NCBI Taxonomy" id="47990"/>
    <lineage>
        <taxon>Bacteria</taxon>
        <taxon>Bacillati</taxon>
        <taxon>Actinomycetota</taxon>
        <taxon>Actinomycetes</taxon>
        <taxon>Pseudonocardiales</taxon>
        <taxon>Pseudonocardiaceae</taxon>
        <taxon>Kutzneria</taxon>
    </lineage>
</organism>
<name>A0ABR6BVF9_9PSEU</name>
<reference evidence="1 2" key="1">
    <citation type="submission" date="2020-08" db="EMBL/GenBank/DDBJ databases">
        <title>Genomic Encyclopedia of Archaeal and Bacterial Type Strains, Phase II (KMG-II): from individual species to whole genera.</title>
        <authorList>
            <person name="Goeker M."/>
        </authorList>
    </citation>
    <scope>NUCLEOTIDE SEQUENCE [LARGE SCALE GENOMIC DNA]</scope>
    <source>
        <strain evidence="1 2">DSM 43850</strain>
    </source>
</reference>
<evidence type="ECO:0000313" key="1">
    <source>
        <dbReference type="EMBL" id="MBA8930848.1"/>
    </source>
</evidence>